<feature type="transmembrane region" description="Helical" evidence="7">
    <location>
        <begin position="411"/>
        <end position="430"/>
    </location>
</feature>
<feature type="transmembrane region" description="Helical" evidence="7">
    <location>
        <begin position="497"/>
        <end position="517"/>
    </location>
</feature>
<keyword evidence="2" id="KW-1003">Cell membrane</keyword>
<evidence type="ECO:0000259" key="9">
    <source>
        <dbReference type="Pfam" id="PF12704"/>
    </source>
</evidence>
<dbReference type="GO" id="GO:0005886">
    <property type="term" value="C:plasma membrane"/>
    <property type="evidence" value="ECO:0007669"/>
    <property type="project" value="UniProtKB-SubCell"/>
</dbReference>
<sequence length="881" mass="91801">MFKVALKDILARKRRLVTTGLAIILGIAFLTGTQVLSGVLKDSIESLVGTAYEGFDAVVRSPEEQDLGFGQQIRSPIPEGLVQQVDQVSGVRKALGVVETTSAQLVGTNGKIVGSNFGPPTIVYNWLDDPQLQVGVLKEGHKPAEATEMVLDFTSATDAGYKLGDQVTVSAQTGSEKFTLVGLMGLGEDGTLAGGAKMMLFTTPTAQRLGQLPAEFNYIAVAAEEGTSQEVLANAIAAALPDTQVLTGAEFTTENQKSVSQFVDILSTFVSVFGYVALFVACFIIYNTFSILVAQRTRETALLRAIGAKRKQVLLSIVLEAVLVGLVASVLGLVGGVALAWVLKAFVGTLFTVQSGLPTLTASAIATAFIVGIGVTVLSGLVPAWRSTKVPPIAALSEVSVDRAGVSRSRIIWGTLFLLGGSALLALGLADAGPNPLVLFGLGAVLFLVSVAVILGPLIAAPFSRLLVWPFTRGTAITPRLAGENAARNPRRTAATAAALTIGVTLVTLIAVMASSIKASVESTVNSTISADFVINSSTFSIGTGIPTSAVVEARAVPGVALASPVRFAPFRLTDAYSQQQAAADPAKAQKNPLGAGDAAPPGEDTFMLGIEPQSYFEINDVGNTQGTPKDLTAGTFAVELKEADKHGWNVGDKVPVYFAKTGVQELILAMTFDQSSGGGSYLLPLETFEANTLALFNTDFIVYVKAEPGADLPAIRKQLDAIVADSPAISVQDLGEYADAQTAPFDTFLAVVYGLLGLAVIIALIGIANTLSLSVLERTRELGLLRAVGMSRKQLRHTVIGESMIIAVFGTAIGLIIGIIFSFALSVVISADSPGIFKYTLPVGQLVIITLVAALAGVLAALGPAWRASRLDVLKAVSSV</sequence>
<feature type="transmembrane region" description="Helical" evidence="7">
    <location>
        <begin position="362"/>
        <end position="382"/>
    </location>
</feature>
<feature type="transmembrane region" description="Helical" evidence="7">
    <location>
        <begin position="805"/>
        <end position="832"/>
    </location>
</feature>
<feature type="transmembrane region" description="Helical" evidence="7">
    <location>
        <begin position="272"/>
        <end position="293"/>
    </location>
</feature>
<dbReference type="Pfam" id="PF02687">
    <property type="entry name" value="FtsX"/>
    <property type="match status" value="2"/>
</dbReference>
<dbReference type="GO" id="GO:0022857">
    <property type="term" value="F:transmembrane transporter activity"/>
    <property type="evidence" value="ECO:0007669"/>
    <property type="project" value="TreeGrafter"/>
</dbReference>
<feature type="domain" description="MacB-like periplasmic core" evidence="9">
    <location>
        <begin position="493"/>
        <end position="722"/>
    </location>
</feature>
<accession>A0A6J6AYN7</accession>
<comment type="similarity">
    <text evidence="6">Belongs to the ABC-4 integral membrane protein family.</text>
</comment>
<proteinExistence type="inferred from homology"/>
<evidence type="ECO:0000259" key="8">
    <source>
        <dbReference type="Pfam" id="PF02687"/>
    </source>
</evidence>
<feature type="domain" description="MacB-like periplasmic core" evidence="9">
    <location>
        <begin position="19"/>
        <end position="238"/>
    </location>
</feature>
<dbReference type="InterPro" id="IPR025857">
    <property type="entry name" value="MacB_PCD"/>
</dbReference>
<dbReference type="AlphaFoldDB" id="A0A6J6AYN7"/>
<evidence type="ECO:0000256" key="2">
    <source>
        <dbReference type="ARBA" id="ARBA00022475"/>
    </source>
</evidence>
<feature type="transmembrane region" description="Helical" evidence="7">
    <location>
        <begin position="844"/>
        <end position="867"/>
    </location>
</feature>
<keyword evidence="3 7" id="KW-0812">Transmembrane</keyword>
<dbReference type="InterPro" id="IPR050250">
    <property type="entry name" value="Macrolide_Exporter_MacB"/>
</dbReference>
<comment type="subcellular location">
    <subcellularLocation>
        <location evidence="1">Cell membrane</location>
        <topology evidence="1">Multi-pass membrane protein</topology>
    </subcellularLocation>
</comment>
<evidence type="ECO:0000256" key="5">
    <source>
        <dbReference type="ARBA" id="ARBA00023136"/>
    </source>
</evidence>
<keyword evidence="4 7" id="KW-1133">Transmembrane helix</keyword>
<dbReference type="EMBL" id="CAEZYU010000046">
    <property type="protein sequence ID" value="CAB4742394.1"/>
    <property type="molecule type" value="Genomic_DNA"/>
</dbReference>
<evidence type="ECO:0000256" key="6">
    <source>
        <dbReference type="ARBA" id="ARBA00038076"/>
    </source>
</evidence>
<organism evidence="10">
    <name type="scientific">freshwater metagenome</name>
    <dbReference type="NCBI Taxonomy" id="449393"/>
    <lineage>
        <taxon>unclassified sequences</taxon>
        <taxon>metagenomes</taxon>
        <taxon>ecological metagenomes</taxon>
    </lineage>
</organism>
<dbReference type="PANTHER" id="PTHR30572:SF4">
    <property type="entry name" value="ABC TRANSPORTER PERMEASE YTRF"/>
    <property type="match status" value="1"/>
</dbReference>
<feature type="domain" description="ABC3 transporter permease C-terminal" evidence="8">
    <location>
        <begin position="756"/>
        <end position="873"/>
    </location>
</feature>
<feature type="transmembrane region" description="Helical" evidence="7">
    <location>
        <begin position="313"/>
        <end position="342"/>
    </location>
</feature>
<feature type="transmembrane region" description="Helical" evidence="7">
    <location>
        <begin position="752"/>
        <end position="777"/>
    </location>
</feature>
<feature type="transmembrane region" description="Helical" evidence="7">
    <location>
        <begin position="436"/>
        <end position="463"/>
    </location>
</feature>
<evidence type="ECO:0000256" key="7">
    <source>
        <dbReference type="SAM" id="Phobius"/>
    </source>
</evidence>
<gene>
    <name evidence="10" type="ORF">UFOPK1358_00393</name>
    <name evidence="11" type="ORF">UFOPK2766_01126</name>
</gene>
<dbReference type="EMBL" id="CAEZSF010000022">
    <property type="protein sequence ID" value="CAB4531604.1"/>
    <property type="molecule type" value="Genomic_DNA"/>
</dbReference>
<keyword evidence="5 7" id="KW-0472">Membrane</keyword>
<evidence type="ECO:0000256" key="3">
    <source>
        <dbReference type="ARBA" id="ARBA00022692"/>
    </source>
</evidence>
<dbReference type="Pfam" id="PF12704">
    <property type="entry name" value="MacB_PCD"/>
    <property type="match status" value="2"/>
</dbReference>
<evidence type="ECO:0000313" key="11">
    <source>
        <dbReference type="EMBL" id="CAB4742394.1"/>
    </source>
</evidence>
<dbReference type="PANTHER" id="PTHR30572">
    <property type="entry name" value="MEMBRANE COMPONENT OF TRANSPORTER-RELATED"/>
    <property type="match status" value="1"/>
</dbReference>
<evidence type="ECO:0000256" key="1">
    <source>
        <dbReference type="ARBA" id="ARBA00004651"/>
    </source>
</evidence>
<reference evidence="10" key="1">
    <citation type="submission" date="2020-05" db="EMBL/GenBank/DDBJ databases">
        <authorList>
            <person name="Chiriac C."/>
            <person name="Salcher M."/>
            <person name="Ghai R."/>
            <person name="Kavagutti S V."/>
        </authorList>
    </citation>
    <scope>NUCLEOTIDE SEQUENCE</scope>
</reference>
<evidence type="ECO:0000256" key="4">
    <source>
        <dbReference type="ARBA" id="ARBA00022989"/>
    </source>
</evidence>
<name>A0A6J6AYN7_9ZZZZ</name>
<dbReference type="InterPro" id="IPR003838">
    <property type="entry name" value="ABC3_permease_C"/>
</dbReference>
<evidence type="ECO:0000313" key="10">
    <source>
        <dbReference type="EMBL" id="CAB4531604.1"/>
    </source>
</evidence>
<feature type="domain" description="ABC3 transporter permease C-terminal" evidence="8">
    <location>
        <begin position="272"/>
        <end position="392"/>
    </location>
</feature>
<protein>
    <submittedName>
        <fullName evidence="10">Unannotated protein</fullName>
    </submittedName>
</protein>